<protein>
    <submittedName>
        <fullName evidence="2">Uncharacterized protein</fullName>
    </submittedName>
</protein>
<gene>
    <name evidence="2" type="ORF">GIB67_018251</name>
</gene>
<keyword evidence="3" id="KW-1185">Reference proteome</keyword>
<dbReference type="OrthoDB" id="696650at2759"/>
<dbReference type="EMBL" id="JACGCM010002362">
    <property type="protein sequence ID" value="KAF6140514.1"/>
    <property type="molecule type" value="Genomic_DNA"/>
</dbReference>
<sequence length="241" mass="26912">MLSFWTRRMMLNCIGRMQTPRVSQGRGDPEYPTRRSCELTKAQWYPFNAQCVVYKGIVAQVRFRLDNGKTDEDRENNGYKIYQGMNGGNDFKHCEAYKILARELRWANLKDNGLNHAGNVPRNVARRSSHNSSPGNSVGSNNLSEDPNHPPTPQSAGQNSKLDGSLYKGGSRPIGQKLFRKNLATQKTLDGVVASSNGIQTMLDKLRTVIVVAQSNIRSSKDDDDTRGGSSMDEKDDEEDI</sequence>
<comment type="caution">
    <text evidence="2">The sequence shown here is derived from an EMBL/GenBank/DDBJ whole genome shotgun (WGS) entry which is preliminary data.</text>
</comment>
<dbReference type="Proteomes" id="UP000541444">
    <property type="component" value="Unassembled WGS sequence"/>
</dbReference>
<evidence type="ECO:0000313" key="2">
    <source>
        <dbReference type="EMBL" id="KAF6140514.1"/>
    </source>
</evidence>
<dbReference type="AlphaFoldDB" id="A0A7J7LDC3"/>
<feature type="region of interest" description="Disordered" evidence="1">
    <location>
        <begin position="117"/>
        <end position="169"/>
    </location>
</feature>
<evidence type="ECO:0000256" key="1">
    <source>
        <dbReference type="SAM" id="MobiDB-lite"/>
    </source>
</evidence>
<name>A0A7J7LDC3_9MAGN</name>
<accession>A0A7J7LDC3</accession>
<feature type="compositionally biased region" description="Low complexity" evidence="1">
    <location>
        <begin position="130"/>
        <end position="144"/>
    </location>
</feature>
<evidence type="ECO:0000313" key="3">
    <source>
        <dbReference type="Proteomes" id="UP000541444"/>
    </source>
</evidence>
<organism evidence="2 3">
    <name type="scientific">Kingdonia uniflora</name>
    <dbReference type="NCBI Taxonomy" id="39325"/>
    <lineage>
        <taxon>Eukaryota</taxon>
        <taxon>Viridiplantae</taxon>
        <taxon>Streptophyta</taxon>
        <taxon>Embryophyta</taxon>
        <taxon>Tracheophyta</taxon>
        <taxon>Spermatophyta</taxon>
        <taxon>Magnoliopsida</taxon>
        <taxon>Ranunculales</taxon>
        <taxon>Circaeasteraceae</taxon>
        <taxon>Kingdonia</taxon>
    </lineage>
</organism>
<reference evidence="2 3" key="1">
    <citation type="journal article" date="2020" name="IScience">
        <title>Genome Sequencing of the Endangered Kingdonia uniflora (Circaeasteraceae, Ranunculales) Reveals Potential Mechanisms of Evolutionary Specialization.</title>
        <authorList>
            <person name="Sun Y."/>
            <person name="Deng T."/>
            <person name="Zhang A."/>
            <person name="Moore M.J."/>
            <person name="Landis J.B."/>
            <person name="Lin N."/>
            <person name="Zhang H."/>
            <person name="Zhang X."/>
            <person name="Huang J."/>
            <person name="Zhang X."/>
            <person name="Sun H."/>
            <person name="Wang H."/>
        </authorList>
    </citation>
    <scope>NUCLEOTIDE SEQUENCE [LARGE SCALE GENOMIC DNA]</scope>
    <source>
        <strain evidence="2">TB1705</strain>
        <tissue evidence="2">Leaf</tissue>
    </source>
</reference>
<feature type="region of interest" description="Disordered" evidence="1">
    <location>
        <begin position="213"/>
        <end position="241"/>
    </location>
</feature>
<proteinExistence type="predicted"/>